<sequence>MLDGNLFPPITVSSQKAIGEFAWQVGSIATEGDGDAKGHAQACSQGGTCDGYNLFPQDKNFNNSAYKVFYENIIKKALDDPTKTVGPTTIKFKRSTADSIRPDTLSVTYTIDGRTRTSIFKNESSKP</sequence>
<dbReference type="AlphaFoldDB" id="A0A7Y8GKJ6"/>
<evidence type="ECO:0000313" key="1">
    <source>
        <dbReference type="EMBL" id="NWF12002.1"/>
    </source>
</evidence>
<protein>
    <submittedName>
        <fullName evidence="1">Uncharacterized protein</fullName>
    </submittedName>
</protein>
<evidence type="ECO:0000313" key="2">
    <source>
        <dbReference type="Proteomes" id="UP000561369"/>
    </source>
</evidence>
<comment type="caution">
    <text evidence="1">The sequence shown here is derived from an EMBL/GenBank/DDBJ whole genome shotgun (WGS) entry which is preliminary data.</text>
</comment>
<name>A0A7Y8GKJ6_9PSED</name>
<proteinExistence type="predicted"/>
<reference evidence="1 2" key="1">
    <citation type="submission" date="2020-04" db="EMBL/GenBank/DDBJ databases">
        <title>Molecular characterization of pseudomonads from Agaricus bisporus reveal novel blotch 2 pathogens in Western Europe.</title>
        <authorList>
            <person name="Taparia T."/>
            <person name="Krijger M."/>
            <person name="Haynes E."/>
            <person name="Elpinstone J.G."/>
            <person name="Noble R."/>
            <person name="Van Der Wolf J."/>
        </authorList>
    </citation>
    <scope>NUCLEOTIDE SEQUENCE [LARGE SCALE GENOMIC DNA]</scope>
    <source>
        <strain evidence="1 2">IPO3765</strain>
    </source>
</reference>
<dbReference type="RefSeq" id="WP_143522731.1">
    <property type="nucleotide sequence ID" value="NZ_JACAQV010000047.1"/>
</dbReference>
<accession>A0A7Y8GKJ6</accession>
<organism evidence="1 2">
    <name type="scientific">Pseudomonas salomonii</name>
    <dbReference type="NCBI Taxonomy" id="191391"/>
    <lineage>
        <taxon>Bacteria</taxon>
        <taxon>Pseudomonadati</taxon>
        <taxon>Pseudomonadota</taxon>
        <taxon>Gammaproteobacteria</taxon>
        <taxon>Pseudomonadales</taxon>
        <taxon>Pseudomonadaceae</taxon>
        <taxon>Pseudomonas</taxon>
    </lineage>
</organism>
<gene>
    <name evidence="1" type="ORF">HX810_30460</name>
</gene>
<dbReference type="EMBL" id="JACAQV010000047">
    <property type="protein sequence ID" value="NWF12002.1"/>
    <property type="molecule type" value="Genomic_DNA"/>
</dbReference>
<dbReference type="Proteomes" id="UP000561369">
    <property type="component" value="Unassembled WGS sequence"/>
</dbReference>